<dbReference type="NCBIfam" id="TIGR00589">
    <property type="entry name" value="ogt"/>
    <property type="match status" value="1"/>
</dbReference>
<dbReference type="CDD" id="cd06445">
    <property type="entry name" value="ATase"/>
    <property type="match status" value="1"/>
</dbReference>
<comment type="catalytic activity">
    <reaction evidence="8">
        <text>a 6-O-methyl-2'-deoxyguanosine in DNA + L-cysteinyl-[protein] = S-methyl-L-cysteinyl-[protein] + a 2'-deoxyguanosine in DNA</text>
        <dbReference type="Rhea" id="RHEA:24000"/>
        <dbReference type="Rhea" id="RHEA-COMP:10131"/>
        <dbReference type="Rhea" id="RHEA-COMP:10132"/>
        <dbReference type="Rhea" id="RHEA-COMP:11367"/>
        <dbReference type="Rhea" id="RHEA-COMP:11368"/>
        <dbReference type="ChEBI" id="CHEBI:29950"/>
        <dbReference type="ChEBI" id="CHEBI:82612"/>
        <dbReference type="ChEBI" id="CHEBI:85445"/>
        <dbReference type="ChEBI" id="CHEBI:85448"/>
        <dbReference type="EC" id="2.1.1.63"/>
    </reaction>
</comment>
<gene>
    <name evidence="11" type="ORF">MNBD_GAMMA07-1330</name>
</gene>
<dbReference type="SUPFAM" id="SSF46767">
    <property type="entry name" value="Methylated DNA-protein cysteine methyltransferase, C-terminal domain"/>
    <property type="match status" value="1"/>
</dbReference>
<sequence>MMIQYQYFNTPFGELKLASFNDNLIMCDWRHRTARNRVDQRLQKNFGVESLQKDNEILSTTRQQLNEYFTSTRKQFTLPIQLIGTDFQKKVWHGLMKIPYGKTCSYLELATQLAQPSAVRAVANANGANALSIIVPCHRIITNTGSLGGYAGGLPAKAKLLDLEK</sequence>
<dbReference type="Gene3D" id="1.10.10.10">
    <property type="entry name" value="Winged helix-like DNA-binding domain superfamily/Winged helix DNA-binding domain"/>
    <property type="match status" value="1"/>
</dbReference>
<dbReference type="PANTHER" id="PTHR10815">
    <property type="entry name" value="METHYLATED-DNA--PROTEIN-CYSTEINE METHYLTRANSFERASE"/>
    <property type="match status" value="1"/>
</dbReference>
<dbReference type="InterPro" id="IPR001497">
    <property type="entry name" value="MethylDNA_cys_MeTrfase_AS"/>
</dbReference>
<dbReference type="Pfam" id="PF02870">
    <property type="entry name" value="Methyltransf_1N"/>
    <property type="match status" value="1"/>
</dbReference>
<dbReference type="InterPro" id="IPR014048">
    <property type="entry name" value="MethylDNA_cys_MeTrfase_DNA-bd"/>
</dbReference>
<dbReference type="InterPro" id="IPR036388">
    <property type="entry name" value="WH-like_DNA-bd_sf"/>
</dbReference>
<evidence type="ECO:0000313" key="11">
    <source>
        <dbReference type="EMBL" id="VAW56717.1"/>
    </source>
</evidence>
<evidence type="ECO:0000256" key="8">
    <source>
        <dbReference type="ARBA" id="ARBA00049348"/>
    </source>
</evidence>
<comment type="catalytic activity">
    <reaction evidence="1">
        <text>a 4-O-methyl-thymidine in DNA + L-cysteinyl-[protein] = a thymidine in DNA + S-methyl-L-cysteinyl-[protein]</text>
        <dbReference type="Rhea" id="RHEA:53428"/>
        <dbReference type="Rhea" id="RHEA-COMP:10131"/>
        <dbReference type="Rhea" id="RHEA-COMP:10132"/>
        <dbReference type="Rhea" id="RHEA-COMP:13555"/>
        <dbReference type="Rhea" id="RHEA-COMP:13556"/>
        <dbReference type="ChEBI" id="CHEBI:29950"/>
        <dbReference type="ChEBI" id="CHEBI:82612"/>
        <dbReference type="ChEBI" id="CHEBI:137386"/>
        <dbReference type="ChEBI" id="CHEBI:137387"/>
        <dbReference type="EC" id="2.1.1.63"/>
    </reaction>
</comment>
<proteinExistence type="inferred from homology"/>
<dbReference type="FunFam" id="1.10.10.10:FF:000214">
    <property type="entry name" value="Methylated-DNA--protein-cysteine methyltransferase"/>
    <property type="match status" value="1"/>
</dbReference>
<evidence type="ECO:0000256" key="7">
    <source>
        <dbReference type="ARBA" id="ARBA00023204"/>
    </source>
</evidence>
<evidence type="ECO:0000256" key="3">
    <source>
        <dbReference type="ARBA" id="ARBA00011918"/>
    </source>
</evidence>
<keyword evidence="6" id="KW-0227">DNA damage</keyword>
<name>A0A3B0X1G0_9ZZZZ</name>
<evidence type="ECO:0000256" key="5">
    <source>
        <dbReference type="ARBA" id="ARBA00022679"/>
    </source>
</evidence>
<evidence type="ECO:0000256" key="2">
    <source>
        <dbReference type="ARBA" id="ARBA00008711"/>
    </source>
</evidence>
<comment type="similarity">
    <text evidence="2">Belongs to the MGMT family.</text>
</comment>
<accession>A0A3B0X1G0</accession>
<feature type="domain" description="Methylguanine DNA methyltransferase ribonuclease-like" evidence="10">
    <location>
        <begin position="4"/>
        <end position="81"/>
    </location>
</feature>
<protein>
    <recommendedName>
        <fullName evidence="3">methylated-DNA--[protein]-cysteine S-methyltransferase</fullName>
        <ecNumber evidence="3">2.1.1.63</ecNumber>
    </recommendedName>
</protein>
<dbReference type="Gene3D" id="3.30.160.70">
    <property type="entry name" value="Methylated DNA-protein cysteine methyltransferase domain"/>
    <property type="match status" value="1"/>
</dbReference>
<dbReference type="InterPro" id="IPR008332">
    <property type="entry name" value="MethylG_MeTrfase_N"/>
</dbReference>
<evidence type="ECO:0000259" key="10">
    <source>
        <dbReference type="Pfam" id="PF02870"/>
    </source>
</evidence>
<feature type="domain" description="Methylated-DNA-[protein]-cysteine S-methyltransferase DNA binding" evidence="9">
    <location>
        <begin position="86"/>
        <end position="165"/>
    </location>
</feature>
<organism evidence="11">
    <name type="scientific">hydrothermal vent metagenome</name>
    <dbReference type="NCBI Taxonomy" id="652676"/>
    <lineage>
        <taxon>unclassified sequences</taxon>
        <taxon>metagenomes</taxon>
        <taxon>ecological metagenomes</taxon>
    </lineage>
</organism>
<evidence type="ECO:0000256" key="6">
    <source>
        <dbReference type="ARBA" id="ARBA00022763"/>
    </source>
</evidence>
<reference evidence="11" key="1">
    <citation type="submission" date="2018-06" db="EMBL/GenBank/DDBJ databases">
        <authorList>
            <person name="Zhirakovskaya E."/>
        </authorList>
    </citation>
    <scope>NUCLEOTIDE SEQUENCE</scope>
</reference>
<dbReference type="AlphaFoldDB" id="A0A3B0X1G0"/>
<dbReference type="Pfam" id="PF01035">
    <property type="entry name" value="DNA_binding_1"/>
    <property type="match status" value="1"/>
</dbReference>
<dbReference type="PANTHER" id="PTHR10815:SF5">
    <property type="entry name" value="METHYLATED-DNA--PROTEIN-CYSTEINE METHYLTRANSFERASE"/>
    <property type="match status" value="1"/>
</dbReference>
<dbReference type="EMBL" id="UOFF01000273">
    <property type="protein sequence ID" value="VAW56717.1"/>
    <property type="molecule type" value="Genomic_DNA"/>
</dbReference>
<dbReference type="SUPFAM" id="SSF53155">
    <property type="entry name" value="Methylated DNA-protein cysteine methyltransferase domain"/>
    <property type="match status" value="1"/>
</dbReference>
<dbReference type="GO" id="GO:0003908">
    <property type="term" value="F:methylated-DNA-[protein]-cysteine S-methyltransferase activity"/>
    <property type="evidence" value="ECO:0007669"/>
    <property type="project" value="UniProtKB-EC"/>
</dbReference>
<keyword evidence="7" id="KW-0234">DNA repair</keyword>
<evidence type="ECO:0000256" key="4">
    <source>
        <dbReference type="ARBA" id="ARBA00022603"/>
    </source>
</evidence>
<keyword evidence="5 11" id="KW-0808">Transferase</keyword>
<keyword evidence="4 11" id="KW-0489">Methyltransferase</keyword>
<dbReference type="PROSITE" id="PS00374">
    <property type="entry name" value="MGMT"/>
    <property type="match status" value="1"/>
</dbReference>
<dbReference type="InterPro" id="IPR036217">
    <property type="entry name" value="MethylDNA_cys_MeTrfase_DNAb"/>
</dbReference>
<evidence type="ECO:0000256" key="1">
    <source>
        <dbReference type="ARBA" id="ARBA00001286"/>
    </source>
</evidence>
<dbReference type="GO" id="GO:0006281">
    <property type="term" value="P:DNA repair"/>
    <property type="evidence" value="ECO:0007669"/>
    <property type="project" value="UniProtKB-KW"/>
</dbReference>
<dbReference type="InterPro" id="IPR036631">
    <property type="entry name" value="MGMT_N_sf"/>
</dbReference>
<dbReference type="EC" id="2.1.1.63" evidence="3"/>
<evidence type="ECO:0000259" key="9">
    <source>
        <dbReference type="Pfam" id="PF01035"/>
    </source>
</evidence>
<dbReference type="GO" id="GO:0032259">
    <property type="term" value="P:methylation"/>
    <property type="evidence" value="ECO:0007669"/>
    <property type="project" value="UniProtKB-KW"/>
</dbReference>